<gene>
    <name evidence="2" type="ORF">PsYK624_056440</name>
</gene>
<comment type="caution">
    <text evidence="2">The sequence shown here is derived from an EMBL/GenBank/DDBJ whole genome shotgun (WGS) entry which is preliminary data.</text>
</comment>
<feature type="region of interest" description="Disordered" evidence="1">
    <location>
        <begin position="1"/>
        <end position="112"/>
    </location>
</feature>
<dbReference type="Proteomes" id="UP000703269">
    <property type="component" value="Unassembled WGS sequence"/>
</dbReference>
<sequence length="112" mass="11833">MISRHRNIRPISDLWGSHISDPALAQNGRRQRPARPPAAWSTDVSRGPPPAADLPAGLLAPLLASQPASLPAAHGRTRPRLPSNRLLSRSPGPHATNASPAFPGHPSMHAPP</sequence>
<evidence type="ECO:0000313" key="3">
    <source>
        <dbReference type="Proteomes" id="UP000703269"/>
    </source>
</evidence>
<dbReference type="EMBL" id="BPQB01000013">
    <property type="protein sequence ID" value="GJE89542.1"/>
    <property type="molecule type" value="Genomic_DNA"/>
</dbReference>
<proteinExistence type="predicted"/>
<organism evidence="2 3">
    <name type="scientific">Phanerochaete sordida</name>
    <dbReference type="NCBI Taxonomy" id="48140"/>
    <lineage>
        <taxon>Eukaryota</taxon>
        <taxon>Fungi</taxon>
        <taxon>Dikarya</taxon>
        <taxon>Basidiomycota</taxon>
        <taxon>Agaricomycotina</taxon>
        <taxon>Agaricomycetes</taxon>
        <taxon>Polyporales</taxon>
        <taxon>Phanerochaetaceae</taxon>
        <taxon>Phanerochaete</taxon>
    </lineage>
</organism>
<dbReference type="AlphaFoldDB" id="A0A9P3G5F4"/>
<protein>
    <submittedName>
        <fullName evidence="2">Uncharacterized protein</fullName>
    </submittedName>
</protein>
<evidence type="ECO:0000256" key="1">
    <source>
        <dbReference type="SAM" id="MobiDB-lite"/>
    </source>
</evidence>
<feature type="compositionally biased region" description="Low complexity" evidence="1">
    <location>
        <begin position="53"/>
        <end position="73"/>
    </location>
</feature>
<accession>A0A9P3G5F4</accession>
<feature type="compositionally biased region" description="Low complexity" evidence="1">
    <location>
        <begin position="80"/>
        <end position="91"/>
    </location>
</feature>
<evidence type="ECO:0000313" key="2">
    <source>
        <dbReference type="EMBL" id="GJE89542.1"/>
    </source>
</evidence>
<reference evidence="2 3" key="1">
    <citation type="submission" date="2021-08" db="EMBL/GenBank/DDBJ databases">
        <title>Draft Genome Sequence of Phanerochaete sordida strain YK-624.</title>
        <authorList>
            <person name="Mori T."/>
            <person name="Dohra H."/>
            <person name="Suzuki T."/>
            <person name="Kawagishi H."/>
            <person name="Hirai H."/>
        </authorList>
    </citation>
    <scope>NUCLEOTIDE SEQUENCE [LARGE SCALE GENOMIC DNA]</scope>
    <source>
        <strain evidence="2 3">YK-624</strain>
    </source>
</reference>
<name>A0A9P3G5F4_9APHY</name>
<keyword evidence="3" id="KW-1185">Reference proteome</keyword>